<protein>
    <submittedName>
        <fullName evidence="3">TOMM leader peptide-binding protein</fullName>
    </submittedName>
</protein>
<evidence type="ECO:0000259" key="2">
    <source>
        <dbReference type="PROSITE" id="PS51664"/>
    </source>
</evidence>
<reference evidence="4" key="1">
    <citation type="journal article" date="2019" name="Int. J. Syst. Evol. Microbiol.">
        <title>The Global Catalogue of Microorganisms (GCM) 10K type strain sequencing project: providing services to taxonomists for standard genome sequencing and annotation.</title>
        <authorList>
            <consortium name="The Broad Institute Genomics Platform"/>
            <consortium name="The Broad Institute Genome Sequencing Center for Infectious Disease"/>
            <person name="Wu L."/>
            <person name="Ma J."/>
        </authorList>
    </citation>
    <scope>NUCLEOTIDE SEQUENCE [LARGE SCALE GENOMIC DNA]</scope>
    <source>
        <strain evidence="4">CGMCC 4.7237</strain>
    </source>
</reference>
<comment type="caution">
    <text evidence="3">The sequence shown here is derived from an EMBL/GenBank/DDBJ whole genome shotgun (WGS) entry which is preliminary data.</text>
</comment>
<feature type="region of interest" description="Disordered" evidence="1">
    <location>
        <begin position="710"/>
        <end position="755"/>
    </location>
</feature>
<dbReference type="Proteomes" id="UP001595765">
    <property type="component" value="Unassembled WGS sequence"/>
</dbReference>
<feature type="compositionally biased region" description="Acidic residues" evidence="1">
    <location>
        <begin position="423"/>
        <end position="435"/>
    </location>
</feature>
<dbReference type="RefSeq" id="WP_386426942.1">
    <property type="nucleotide sequence ID" value="NZ_JBHSBB010000006.1"/>
</dbReference>
<feature type="region of interest" description="Disordered" evidence="1">
    <location>
        <begin position="386"/>
        <end position="436"/>
    </location>
</feature>
<evidence type="ECO:0000256" key="1">
    <source>
        <dbReference type="SAM" id="MobiDB-lite"/>
    </source>
</evidence>
<evidence type="ECO:0000313" key="3">
    <source>
        <dbReference type="EMBL" id="MFC4031060.1"/>
    </source>
</evidence>
<dbReference type="NCBIfam" id="TIGR03882">
    <property type="entry name" value="cyclo_dehyd_2"/>
    <property type="match status" value="1"/>
</dbReference>
<dbReference type="InterPro" id="IPR003776">
    <property type="entry name" value="YcaO-like_dom"/>
</dbReference>
<feature type="compositionally biased region" description="Low complexity" evidence="1">
    <location>
        <begin position="721"/>
        <end position="738"/>
    </location>
</feature>
<feature type="domain" description="YcaO" evidence="2">
    <location>
        <begin position="489"/>
        <end position="804"/>
    </location>
</feature>
<gene>
    <name evidence="3" type="ORF">ACFO3J_06195</name>
</gene>
<dbReference type="EMBL" id="JBHSBB010000006">
    <property type="protein sequence ID" value="MFC4031060.1"/>
    <property type="molecule type" value="Genomic_DNA"/>
</dbReference>
<name>A0ABV8HJT2_9ACTN</name>
<dbReference type="PROSITE" id="PS51664">
    <property type="entry name" value="YCAO"/>
    <property type="match status" value="1"/>
</dbReference>
<organism evidence="3 4">
    <name type="scientific">Streptomyces polygonati</name>
    <dbReference type="NCBI Taxonomy" id="1617087"/>
    <lineage>
        <taxon>Bacteria</taxon>
        <taxon>Bacillati</taxon>
        <taxon>Actinomycetota</taxon>
        <taxon>Actinomycetes</taxon>
        <taxon>Kitasatosporales</taxon>
        <taxon>Streptomycetaceae</taxon>
        <taxon>Streptomyces</taxon>
    </lineage>
</organism>
<evidence type="ECO:0000313" key="4">
    <source>
        <dbReference type="Proteomes" id="UP001595765"/>
    </source>
</evidence>
<proteinExistence type="predicted"/>
<dbReference type="InterPro" id="IPR022291">
    <property type="entry name" value="Bacteriocin_synth_cyclodeHase"/>
</dbReference>
<keyword evidence="4" id="KW-1185">Reference proteome</keyword>
<sequence>MVSPDERYQEIAGTRPRIRRDVLYTRTPTGVHFHNARGGFSVVMPSAYRFASLIVPHLTGANTVASLCQGLGEKQRDMVTQLVGTLYARGFARDAVPPAPGAPAPPPEVARRFAAQIDYIDHYSDEAAERFQRFRQTRVAVLGDDQLARWAALSLIRNGCATVGVPAGLDITAHRFAEVRAEAEALTGEGCPVTIAVLETDSTAGEFGWADLDGYDLVLVTGADAARRTAALAEVPAGRMLVPAWEFGGSVVIGPLLTDGSRGCWTCAALRLGANGDPAHAADLWSAFAPGGGATADAAGAGAMGAARGPVAAMVGNLLGYEAFRLATGALPAETRGQLIIQDLDSLDTAAEPLLPHPRCPRCGVAAGGRAEPATGRLAELAERAELGGLPGRSGPAVGEPEAEGSGGEAAPGSVEGARSGDPDEPAEAAAEEDAAQAALAEITDRDILVRPAAGVFRRYDDEEWTQTPLKVSAVVLGTGHGAARTVSAFDVHHVAGARLRALHRAAEVYAEHVVPLPEVLTGAALDAARGKWAALAPRALSIASGLDGSDVPAWCATTSLLGGETVLVPAAALRTFGPYNRDRLAEPTSAGTGAGGTPGAATARAVMTALTHDALRAALRGRIRITAVDPAALEKTGDAELTFLVRSAANLGVPLEILDLGASAESPAPVVLARATDSATGERRWAASAGQRWRDAALEAVRDLLGACQLSREPRPPAPLDTGDPLLPDFDPDTLAPTSPPGSAPASAPDLTAGTDWPTLAAQLRAAGRDLLAAPVPAPDLAAGRLYVTRVLLTSGGAPDDDR</sequence>
<dbReference type="Gene3D" id="3.40.50.720">
    <property type="entry name" value="NAD(P)-binding Rossmann-like Domain"/>
    <property type="match status" value="1"/>
</dbReference>
<dbReference type="Pfam" id="PF02624">
    <property type="entry name" value="YcaO"/>
    <property type="match status" value="1"/>
</dbReference>
<accession>A0ABV8HJT2</accession>